<dbReference type="GO" id="GO:0005886">
    <property type="term" value="C:plasma membrane"/>
    <property type="evidence" value="ECO:0007669"/>
    <property type="project" value="UniProtKB-SubCell"/>
</dbReference>
<dbReference type="AlphaFoldDB" id="Q2S886"/>
<keyword evidence="3" id="KW-0645">Protease</keyword>
<evidence type="ECO:0000256" key="3">
    <source>
        <dbReference type="ARBA" id="ARBA00022670"/>
    </source>
</evidence>
<dbReference type="Proteomes" id="UP000000238">
    <property type="component" value="Chromosome"/>
</dbReference>
<feature type="transmembrane region" description="Helical" evidence="8">
    <location>
        <begin position="51"/>
        <end position="67"/>
    </location>
</feature>
<sequence>MSPNAFSGIAAFTSPLHRIGVRIMIASLFLWLFKPVLAWVWKQMLTPENEFHVIACLLLAGVAIHAYRRSPPAHRELRFQWSALAFALLAASCLAYLLNEYITGIHIFSATLMATACYGMLGLYVAPALWRSALIPCALLIFALPFEGYLDIYLGFPLRLLCADLAGDLLSALGVPPLSNESIILIENKAAVVDLACSGLKGIWAGMIFFLLLTWLERKALSWRWLAVLMLFICALIFFNALRITALVYTDLALNAPQAADHIHTALGALGFVLSCALAWLALTLAPSRHEPTHSAEKRVPSPSMPASQSNWRRKEELGILGVLLLALISYTPHPKPALAAEAIELPPPPQFSAQVASLSDIEAGFFNRNAATARKYLFTWRDMQGSLILVHSRYWKAQHDPRNCYQSQGVSIDDEKTWVLPDHSEIKYLRLDQGARSAFYWFQSADRQTADYSSRVFSAWSEPEQSWVMVSVAWNSMISPDLAAQATALLRQHVQHILTGAERSDNGK</sequence>
<dbReference type="InterPro" id="IPR030996">
    <property type="entry name" value="Exosort_XrtO"/>
</dbReference>
<dbReference type="KEGG" id="hch:HCH_06497"/>
<protein>
    <recommendedName>
        <fullName evidence="11">Methanolan biosynthesis EpsI domain-containing protein</fullName>
    </recommendedName>
</protein>
<keyword evidence="7 8" id="KW-0472">Membrane</keyword>
<feature type="transmembrane region" description="Helical" evidence="8">
    <location>
        <begin position="266"/>
        <end position="286"/>
    </location>
</feature>
<feature type="transmembrane region" description="Helical" evidence="8">
    <location>
        <begin position="79"/>
        <end position="98"/>
    </location>
</feature>
<dbReference type="GO" id="GO:0008233">
    <property type="term" value="F:peptidase activity"/>
    <property type="evidence" value="ECO:0007669"/>
    <property type="project" value="UniProtKB-KW"/>
</dbReference>
<dbReference type="eggNOG" id="ENOG502Z893">
    <property type="taxonomic scope" value="Bacteria"/>
</dbReference>
<feature type="transmembrane region" description="Helical" evidence="8">
    <location>
        <begin position="104"/>
        <end position="126"/>
    </location>
</feature>
<dbReference type="STRING" id="349521.HCH_06497"/>
<evidence type="ECO:0000313" key="9">
    <source>
        <dbReference type="EMBL" id="ABC33138.1"/>
    </source>
</evidence>
<reference evidence="9 10" key="1">
    <citation type="journal article" date="2005" name="Nucleic Acids Res.">
        <title>Genomic blueprint of Hahella chejuensis, a marine microbe producing an algicidal agent.</title>
        <authorList>
            <person name="Jeong H."/>
            <person name="Yim J.H."/>
            <person name="Lee C."/>
            <person name="Choi S.-H."/>
            <person name="Park Y.K."/>
            <person name="Yoon S.H."/>
            <person name="Hur C.-G."/>
            <person name="Kang H.-Y."/>
            <person name="Kim D."/>
            <person name="Lee H.H."/>
            <person name="Park K.H."/>
            <person name="Park S.-H."/>
            <person name="Park H.-S."/>
            <person name="Lee H.K."/>
            <person name="Oh T.K."/>
            <person name="Kim J.F."/>
        </authorList>
    </citation>
    <scope>NUCLEOTIDE SEQUENCE [LARGE SCALE GENOMIC DNA]</scope>
    <source>
        <strain evidence="9 10">KCTC 2396</strain>
    </source>
</reference>
<comment type="subcellular location">
    <subcellularLocation>
        <location evidence="1">Cell membrane</location>
        <topology evidence="1">Multi-pass membrane protein</topology>
    </subcellularLocation>
</comment>
<evidence type="ECO:0000256" key="7">
    <source>
        <dbReference type="ARBA" id="ARBA00023136"/>
    </source>
</evidence>
<dbReference type="RefSeq" id="WP_011400190.1">
    <property type="nucleotide sequence ID" value="NC_007645.1"/>
</dbReference>
<dbReference type="NCBIfam" id="TIGR04489">
    <property type="entry name" value="exosort_XrtO"/>
    <property type="match status" value="1"/>
</dbReference>
<evidence type="ECO:0000256" key="8">
    <source>
        <dbReference type="SAM" id="Phobius"/>
    </source>
</evidence>
<evidence type="ECO:0000256" key="5">
    <source>
        <dbReference type="ARBA" id="ARBA00022801"/>
    </source>
</evidence>
<feature type="transmembrane region" description="Helical" evidence="8">
    <location>
        <begin position="225"/>
        <end position="246"/>
    </location>
</feature>
<dbReference type="OrthoDB" id="438518at2"/>
<keyword evidence="4 8" id="KW-0812">Transmembrane</keyword>
<organism evidence="9 10">
    <name type="scientific">Hahella chejuensis (strain KCTC 2396)</name>
    <dbReference type="NCBI Taxonomy" id="349521"/>
    <lineage>
        <taxon>Bacteria</taxon>
        <taxon>Pseudomonadati</taxon>
        <taxon>Pseudomonadota</taxon>
        <taxon>Gammaproteobacteria</taxon>
        <taxon>Oceanospirillales</taxon>
        <taxon>Hahellaceae</taxon>
        <taxon>Hahella</taxon>
    </lineage>
</organism>
<dbReference type="NCBIfam" id="TIGR04178">
    <property type="entry name" value="exo_archaeo"/>
    <property type="match status" value="1"/>
</dbReference>
<evidence type="ECO:0000313" key="10">
    <source>
        <dbReference type="Proteomes" id="UP000000238"/>
    </source>
</evidence>
<keyword evidence="6 8" id="KW-1133">Transmembrane helix</keyword>
<dbReference type="InterPro" id="IPR026392">
    <property type="entry name" value="Exo/Archaeosortase_dom"/>
</dbReference>
<proteinExistence type="predicted"/>
<evidence type="ECO:0000256" key="1">
    <source>
        <dbReference type="ARBA" id="ARBA00004651"/>
    </source>
</evidence>
<feature type="transmembrane region" description="Helical" evidence="8">
    <location>
        <begin position="21"/>
        <end position="39"/>
    </location>
</feature>
<keyword evidence="5" id="KW-0378">Hydrolase</keyword>
<gene>
    <name evidence="9" type="ordered locus">HCH_06497</name>
</gene>
<dbReference type="HOGENOM" id="CLU_541689_0_0_6"/>
<keyword evidence="10" id="KW-1185">Reference proteome</keyword>
<dbReference type="EMBL" id="CP000155">
    <property type="protein sequence ID" value="ABC33138.1"/>
    <property type="molecule type" value="Genomic_DNA"/>
</dbReference>
<evidence type="ECO:0000256" key="6">
    <source>
        <dbReference type="ARBA" id="ARBA00022989"/>
    </source>
</evidence>
<dbReference type="Pfam" id="PF09721">
    <property type="entry name" value="Exosortase_EpsH"/>
    <property type="match status" value="1"/>
</dbReference>
<name>Q2S886_HAHCH</name>
<feature type="transmembrane region" description="Helical" evidence="8">
    <location>
        <begin position="190"/>
        <end position="213"/>
    </location>
</feature>
<dbReference type="GO" id="GO:0006508">
    <property type="term" value="P:proteolysis"/>
    <property type="evidence" value="ECO:0007669"/>
    <property type="project" value="UniProtKB-KW"/>
</dbReference>
<keyword evidence="2" id="KW-1003">Cell membrane</keyword>
<evidence type="ECO:0000256" key="2">
    <source>
        <dbReference type="ARBA" id="ARBA00022475"/>
    </source>
</evidence>
<evidence type="ECO:0000256" key="4">
    <source>
        <dbReference type="ARBA" id="ARBA00022692"/>
    </source>
</evidence>
<feature type="transmembrane region" description="Helical" evidence="8">
    <location>
        <begin position="133"/>
        <end position="150"/>
    </location>
</feature>
<accession>Q2S886</accession>
<evidence type="ECO:0008006" key="11">
    <source>
        <dbReference type="Google" id="ProtNLM"/>
    </source>
</evidence>
<dbReference type="InterPro" id="IPR019127">
    <property type="entry name" value="Exosortase"/>
</dbReference>